<reference evidence="1 2" key="1">
    <citation type="submission" date="2020-07" db="EMBL/GenBank/DDBJ databases">
        <title>Complete genome sequence of Rhizobium leguminosarum bacteriophage vB_RlegM_P9VFCI.</title>
        <authorList>
            <person name="Gunathilake D."/>
            <person name="Bhat S."/>
            <person name="Yost C.K."/>
            <person name="Hynes M.F."/>
        </authorList>
    </citation>
    <scope>NUCLEOTIDE SEQUENCE [LARGE SCALE GENOMIC DNA]</scope>
</reference>
<sequence length="86" mass="10192">MTVYRVDVLQKEGRPYTQYFFGSLDDVWTSIETTWKELPQHERPVLRRHAKDSLHYWICDELGEKFADVIRICGDFSLPDTNLKGE</sequence>
<accession>A0A7G7WXL8</accession>
<gene>
    <name evidence="1" type="ORF">P9VFCI_038</name>
</gene>
<evidence type="ECO:0000313" key="2">
    <source>
        <dbReference type="Proteomes" id="UP000515832"/>
    </source>
</evidence>
<name>A0A7G7WXL8_9CAUD</name>
<dbReference type="Proteomes" id="UP000515832">
    <property type="component" value="Segment"/>
</dbReference>
<proteinExistence type="predicted"/>
<keyword evidence="2" id="KW-1185">Reference proteome</keyword>
<protein>
    <submittedName>
        <fullName evidence="1">Uncharacterized protein</fullName>
    </submittedName>
</protein>
<evidence type="ECO:0000313" key="1">
    <source>
        <dbReference type="EMBL" id="QNH71962.1"/>
    </source>
</evidence>
<organism evidence="1 2">
    <name type="scientific">Rhizobium phage P9VFCI</name>
    <dbReference type="NCBI Taxonomy" id="2763531"/>
    <lineage>
        <taxon>Viruses</taxon>
        <taxon>Duplodnaviria</taxon>
        <taxon>Heunggongvirae</taxon>
        <taxon>Uroviricota</taxon>
        <taxon>Caudoviricetes</taxon>
        <taxon>Pootjesviridae</taxon>
        <taxon>Innesvirus</taxon>
        <taxon>Innesvirus P9VFCI</taxon>
    </lineage>
</organism>
<dbReference type="EMBL" id="MT778839">
    <property type="protein sequence ID" value="QNH71962.1"/>
    <property type="molecule type" value="Genomic_DNA"/>
</dbReference>